<gene>
    <name evidence="2" type="ORF">C9I57_14480</name>
</gene>
<dbReference type="AlphaFoldDB" id="A0A2T3XUY7"/>
<dbReference type="Proteomes" id="UP000240638">
    <property type="component" value="Unassembled WGS sequence"/>
</dbReference>
<protein>
    <submittedName>
        <fullName evidence="2">Uncharacterized protein</fullName>
    </submittedName>
</protein>
<dbReference type="EMBL" id="PYUC01000006">
    <property type="protein sequence ID" value="PTB20272.1"/>
    <property type="molecule type" value="Genomic_DNA"/>
</dbReference>
<evidence type="ECO:0000256" key="1">
    <source>
        <dbReference type="SAM" id="MobiDB-lite"/>
    </source>
</evidence>
<accession>A0A2T3XUY7</accession>
<proteinExistence type="predicted"/>
<name>A0A2T3XUY7_9BURK</name>
<organism evidence="2 3">
    <name type="scientific">Trinickia symbiotica</name>
    <dbReference type="NCBI Taxonomy" id="863227"/>
    <lineage>
        <taxon>Bacteria</taxon>
        <taxon>Pseudomonadati</taxon>
        <taxon>Pseudomonadota</taxon>
        <taxon>Betaproteobacteria</taxon>
        <taxon>Burkholderiales</taxon>
        <taxon>Burkholderiaceae</taxon>
        <taxon>Trinickia</taxon>
    </lineage>
</organism>
<feature type="region of interest" description="Disordered" evidence="1">
    <location>
        <begin position="37"/>
        <end position="59"/>
    </location>
</feature>
<evidence type="ECO:0000313" key="2">
    <source>
        <dbReference type="EMBL" id="PTB20272.1"/>
    </source>
</evidence>
<sequence>MCAAGALAVARPRRPPRGNVARDNVVMRLASLGERIATAPQRDRARRGPSLAMRAERQF</sequence>
<feature type="region of interest" description="Disordered" evidence="1">
    <location>
        <begin position="1"/>
        <end position="20"/>
    </location>
</feature>
<comment type="caution">
    <text evidence="2">The sequence shown here is derived from an EMBL/GenBank/DDBJ whole genome shotgun (WGS) entry which is preliminary data.</text>
</comment>
<reference evidence="2 3" key="1">
    <citation type="submission" date="2018-03" db="EMBL/GenBank/DDBJ databases">
        <title>Whole genome analyses suggest that Burkholderia sensu lato contains two further novel genera in the rhizoxinica-symbiotica group Mycetohabitans gen. nov., and Trinickia gen. nov.: implications for the evolution of diazotrophy and nodulation in the Burkholderiaceae.</title>
        <authorList>
            <person name="Estrada De Los Santos P."/>
            <person name="Palmer M."/>
            <person name="Chavez-Ramirez B."/>
            <person name="Steenkamp E.T."/>
            <person name="Hirsch A.M."/>
            <person name="Manyaka P."/>
            <person name="Maluk M."/>
            <person name="Lafos M."/>
            <person name="Crook M."/>
            <person name="Gross E."/>
            <person name="Simon M.F."/>
            <person name="Bueno Dos Reis Junior F."/>
            <person name="Poole P.S."/>
            <person name="Venter S.N."/>
            <person name="James E.K."/>
        </authorList>
    </citation>
    <scope>NUCLEOTIDE SEQUENCE [LARGE SCALE GENOMIC DNA]</scope>
    <source>
        <strain evidence="2 3">JPY-366</strain>
    </source>
</reference>
<evidence type="ECO:0000313" key="3">
    <source>
        <dbReference type="Proteomes" id="UP000240638"/>
    </source>
</evidence>
<feature type="compositionally biased region" description="Low complexity" evidence="1">
    <location>
        <begin position="1"/>
        <end position="10"/>
    </location>
</feature>